<evidence type="ECO:0000256" key="1">
    <source>
        <dbReference type="SAM" id="MobiDB-lite"/>
    </source>
</evidence>
<proteinExistence type="predicted"/>
<protein>
    <submittedName>
        <fullName evidence="2">Uncharacterized protein</fullName>
    </submittedName>
</protein>
<feature type="compositionally biased region" description="Basic and acidic residues" evidence="1">
    <location>
        <begin position="1"/>
        <end position="13"/>
    </location>
</feature>
<organism evidence="2 3">
    <name type="scientific">Mycobacterium tuberculosis</name>
    <dbReference type="NCBI Taxonomy" id="1773"/>
    <lineage>
        <taxon>Bacteria</taxon>
        <taxon>Bacillati</taxon>
        <taxon>Actinomycetota</taxon>
        <taxon>Actinomycetes</taxon>
        <taxon>Mycobacteriales</taxon>
        <taxon>Mycobacteriaceae</taxon>
        <taxon>Mycobacterium</taxon>
        <taxon>Mycobacterium tuberculosis complex</taxon>
    </lineage>
</organism>
<accession>A0A655FYI7</accession>
<reference evidence="2 3" key="1">
    <citation type="submission" date="2015-03" db="EMBL/GenBank/DDBJ databases">
        <authorList>
            <consortium name="Pathogen Informatics"/>
        </authorList>
    </citation>
    <scope>NUCLEOTIDE SEQUENCE [LARGE SCALE GENOMIC DNA]</scope>
    <source>
        <strain evidence="2 3">D00501624</strain>
    </source>
</reference>
<feature type="region of interest" description="Disordered" evidence="1">
    <location>
        <begin position="1"/>
        <end position="68"/>
    </location>
</feature>
<dbReference type="AlphaFoldDB" id="A0A655FYI7"/>
<sequence length="68" mass="7492">MMAIRFREDDVARTKRNHSPSDTSSSSRARRASQGAATGTPRAIRSNCQRNRPMSMSPVSDSLGMVPR</sequence>
<evidence type="ECO:0000313" key="2">
    <source>
        <dbReference type="EMBL" id="CNW69124.1"/>
    </source>
</evidence>
<dbReference type="EMBL" id="CQQC01002297">
    <property type="protein sequence ID" value="CNW69124.1"/>
    <property type="molecule type" value="Genomic_DNA"/>
</dbReference>
<evidence type="ECO:0000313" key="3">
    <source>
        <dbReference type="Proteomes" id="UP000039217"/>
    </source>
</evidence>
<dbReference type="Proteomes" id="UP000039217">
    <property type="component" value="Unassembled WGS sequence"/>
</dbReference>
<gene>
    <name evidence="2" type="ORF">ERS007661_04199</name>
</gene>
<feature type="compositionally biased region" description="Polar residues" evidence="1">
    <location>
        <begin position="46"/>
        <end position="60"/>
    </location>
</feature>
<name>A0A655FYI7_MYCTX</name>
<feature type="compositionally biased region" description="Low complexity" evidence="1">
    <location>
        <begin position="20"/>
        <end position="37"/>
    </location>
</feature>